<evidence type="ECO:0000313" key="4">
    <source>
        <dbReference type="Proteomes" id="UP000503840"/>
    </source>
</evidence>
<keyword evidence="2" id="KW-0732">Signal</keyword>
<dbReference type="Pfam" id="PF03783">
    <property type="entry name" value="CsgG"/>
    <property type="match status" value="1"/>
</dbReference>
<name>A0A7J0BND1_9BACT</name>
<dbReference type="AlphaFoldDB" id="A0A7J0BND1"/>
<feature type="chain" id="PRO_5029676749" description="Curli production assembly/transport component CsgG" evidence="2">
    <location>
        <begin position="28"/>
        <end position="614"/>
    </location>
</feature>
<dbReference type="Gene3D" id="3.40.50.10610">
    <property type="entry name" value="ABC-type transport auxiliary lipoprotein component"/>
    <property type="match status" value="2"/>
</dbReference>
<comment type="caution">
    <text evidence="3">The sequence shown here is derived from an EMBL/GenBank/DDBJ whole genome shotgun (WGS) entry which is preliminary data.</text>
</comment>
<organism evidence="3 4">
    <name type="scientific">Desulfovibrio subterraneus</name>
    <dbReference type="NCBI Taxonomy" id="2718620"/>
    <lineage>
        <taxon>Bacteria</taxon>
        <taxon>Pseudomonadati</taxon>
        <taxon>Thermodesulfobacteriota</taxon>
        <taxon>Desulfovibrionia</taxon>
        <taxon>Desulfovibrionales</taxon>
        <taxon>Desulfovibrionaceae</taxon>
        <taxon>Desulfovibrio</taxon>
    </lineage>
</organism>
<dbReference type="Proteomes" id="UP000503840">
    <property type="component" value="Unassembled WGS sequence"/>
</dbReference>
<reference evidence="3 4" key="1">
    <citation type="submission" date="2020-05" db="EMBL/GenBank/DDBJ databases">
        <title>Draft genome sequence of Desulfovibrio sp. strain HN2T.</title>
        <authorList>
            <person name="Ueno A."/>
            <person name="Tamazawa S."/>
            <person name="Tamamura S."/>
            <person name="Murakami T."/>
            <person name="Kiyama T."/>
            <person name="Inomata H."/>
            <person name="Amano Y."/>
            <person name="Miyakawa K."/>
            <person name="Tamaki H."/>
            <person name="Naganuma T."/>
            <person name="Kaneko K."/>
        </authorList>
    </citation>
    <scope>NUCLEOTIDE SEQUENCE [LARGE SCALE GENOMIC DNA]</scope>
    <source>
        <strain evidence="3 4">HN2</strain>
    </source>
</reference>
<evidence type="ECO:0000313" key="3">
    <source>
        <dbReference type="EMBL" id="GFM35128.1"/>
    </source>
</evidence>
<dbReference type="InterPro" id="IPR005534">
    <property type="entry name" value="Curli_assmbl/transp-comp_CsgG"/>
</dbReference>
<feature type="region of interest" description="Disordered" evidence="1">
    <location>
        <begin position="591"/>
        <end position="614"/>
    </location>
</feature>
<protein>
    <recommendedName>
        <fullName evidence="5">Curli production assembly/transport component CsgG</fullName>
    </recommendedName>
</protein>
<proteinExistence type="predicted"/>
<dbReference type="GO" id="GO:0030288">
    <property type="term" value="C:outer membrane-bounded periplasmic space"/>
    <property type="evidence" value="ECO:0007669"/>
    <property type="project" value="InterPro"/>
</dbReference>
<accession>A0A7J0BND1</accession>
<keyword evidence="4" id="KW-1185">Reference proteome</keyword>
<sequence>MVFRIVSCMAGLLLCLCLIGAEPGHCAEQTLPSIAIISCDDQLAGGTGAQRQYTIPLPMADRIAEVLQNSKRFRVLDRGMLQRVVNERLSNEEPQGFFAKLGDAMERAVSRGSMIGDRVLSSAQGGKAPLVHALQNIGNDSQADYLVFGSIETMQASQTTVAVGNVTLPVSKQALNLRIRMRVVDVKTTELVGMINASETVESWSGDGGSDAAGEMMDAVCKKLAGRIIDVIYPAKLAGTGTLVVTRGANDGVEEGAVFEILRAGEAVVEEGVGSIGTIKKRIGTVRAVDVQERLSVVEPVEGEGFMAGDLAFRKDEGRTARAAGQPAAYAGKKLASPNGSNRFAIAVGKVTFLGGSPAVQQNVATRIVGDLSARLTASNRFILADRSSLDQSVQEATFDETVHNGDMAARMQQLQGVDYILTVEMRQLGVTVKTEAVPYLNETITSGQQHLEAVLRLLDTHSGTVVLAEKVYSAEDLHEDSSISRFVDSFCGDAVARVINRLFPVKVMHASGKACYINRGLDGGIASGQKFEVFRPGEEMKDPDTGLTFGAAEVSVGHIRCAGVEASRSRCEQVDGEPLQVGDIARVVKQKSAGQSKQSQPVKTQAAPAQPQW</sequence>
<evidence type="ECO:0000256" key="1">
    <source>
        <dbReference type="SAM" id="MobiDB-lite"/>
    </source>
</evidence>
<gene>
    <name evidence="3" type="ORF">DSM101010T_34930</name>
</gene>
<feature type="compositionally biased region" description="Low complexity" evidence="1">
    <location>
        <begin position="591"/>
        <end position="601"/>
    </location>
</feature>
<feature type="signal peptide" evidence="2">
    <location>
        <begin position="1"/>
        <end position="27"/>
    </location>
</feature>
<evidence type="ECO:0008006" key="5">
    <source>
        <dbReference type="Google" id="ProtNLM"/>
    </source>
</evidence>
<evidence type="ECO:0000256" key="2">
    <source>
        <dbReference type="SAM" id="SignalP"/>
    </source>
</evidence>
<dbReference type="RefSeq" id="WP_174406757.1">
    <property type="nucleotide sequence ID" value="NZ_BLVO01000016.1"/>
</dbReference>
<dbReference type="EMBL" id="BLVO01000016">
    <property type="protein sequence ID" value="GFM35128.1"/>
    <property type="molecule type" value="Genomic_DNA"/>
</dbReference>